<comment type="caution">
    <text evidence="2">The sequence shown here is derived from an EMBL/GenBank/DDBJ whole genome shotgun (WGS) entry which is preliminary data.</text>
</comment>
<dbReference type="EMBL" id="BGZK01000776">
    <property type="protein sequence ID" value="GBP59994.1"/>
    <property type="molecule type" value="Genomic_DNA"/>
</dbReference>
<sequence>MGELADELLTWVNLCRSDCSLRALDFRLSRRSRTSDIAVTCLLPTVGQRGERVVRSTGKGLLNNNPGTPIEHYMTAGDGKKMKASEQINDGASTPAAGVTEAMQVG</sequence>
<evidence type="ECO:0000256" key="1">
    <source>
        <dbReference type="SAM" id="MobiDB-lite"/>
    </source>
</evidence>
<keyword evidence="3" id="KW-1185">Reference proteome</keyword>
<dbReference type="AlphaFoldDB" id="A0A4C1XC30"/>
<dbReference type="Proteomes" id="UP000299102">
    <property type="component" value="Unassembled WGS sequence"/>
</dbReference>
<name>A0A4C1XC30_EUMVA</name>
<feature type="region of interest" description="Disordered" evidence="1">
    <location>
        <begin position="80"/>
        <end position="106"/>
    </location>
</feature>
<evidence type="ECO:0000313" key="2">
    <source>
        <dbReference type="EMBL" id="GBP59994.1"/>
    </source>
</evidence>
<evidence type="ECO:0000313" key="3">
    <source>
        <dbReference type="Proteomes" id="UP000299102"/>
    </source>
</evidence>
<accession>A0A4C1XC30</accession>
<gene>
    <name evidence="2" type="ORF">EVAR_41276_1</name>
</gene>
<proteinExistence type="predicted"/>
<reference evidence="2 3" key="1">
    <citation type="journal article" date="2019" name="Commun. Biol.">
        <title>The bagworm genome reveals a unique fibroin gene that provides high tensile strength.</title>
        <authorList>
            <person name="Kono N."/>
            <person name="Nakamura H."/>
            <person name="Ohtoshi R."/>
            <person name="Tomita M."/>
            <person name="Numata K."/>
            <person name="Arakawa K."/>
        </authorList>
    </citation>
    <scope>NUCLEOTIDE SEQUENCE [LARGE SCALE GENOMIC DNA]</scope>
</reference>
<protein>
    <submittedName>
        <fullName evidence="2">Uncharacterized protein</fullName>
    </submittedName>
</protein>
<organism evidence="2 3">
    <name type="scientific">Eumeta variegata</name>
    <name type="common">Bagworm moth</name>
    <name type="synonym">Eumeta japonica</name>
    <dbReference type="NCBI Taxonomy" id="151549"/>
    <lineage>
        <taxon>Eukaryota</taxon>
        <taxon>Metazoa</taxon>
        <taxon>Ecdysozoa</taxon>
        <taxon>Arthropoda</taxon>
        <taxon>Hexapoda</taxon>
        <taxon>Insecta</taxon>
        <taxon>Pterygota</taxon>
        <taxon>Neoptera</taxon>
        <taxon>Endopterygota</taxon>
        <taxon>Lepidoptera</taxon>
        <taxon>Glossata</taxon>
        <taxon>Ditrysia</taxon>
        <taxon>Tineoidea</taxon>
        <taxon>Psychidae</taxon>
        <taxon>Oiketicinae</taxon>
        <taxon>Eumeta</taxon>
    </lineage>
</organism>